<feature type="transmembrane region" description="Helical" evidence="1">
    <location>
        <begin position="121"/>
        <end position="140"/>
    </location>
</feature>
<name>A0A9J6P6C2_9CLOT</name>
<dbReference type="Proteomes" id="UP001056429">
    <property type="component" value="Unassembled WGS sequence"/>
</dbReference>
<feature type="transmembrane region" description="Helical" evidence="1">
    <location>
        <begin position="180"/>
        <end position="199"/>
    </location>
</feature>
<evidence type="ECO:0000313" key="2">
    <source>
        <dbReference type="EMBL" id="MCM1992386.1"/>
    </source>
</evidence>
<dbReference type="PANTHER" id="PTHR41309:SF2">
    <property type="entry name" value="MEMBRANE PROTEIN"/>
    <property type="match status" value="1"/>
</dbReference>
<accession>A0A9J6P6C2</accession>
<dbReference type="InterPro" id="IPR025699">
    <property type="entry name" value="ABC2_memb-like"/>
</dbReference>
<organism evidence="2 3">
    <name type="scientific">Oceanirhabdus seepicola</name>
    <dbReference type="NCBI Taxonomy" id="2828781"/>
    <lineage>
        <taxon>Bacteria</taxon>
        <taxon>Bacillati</taxon>
        <taxon>Bacillota</taxon>
        <taxon>Clostridia</taxon>
        <taxon>Eubacteriales</taxon>
        <taxon>Clostridiaceae</taxon>
        <taxon>Oceanirhabdus</taxon>
    </lineage>
</organism>
<gene>
    <name evidence="2" type="ORF">KDK92_21960</name>
</gene>
<evidence type="ECO:0000313" key="3">
    <source>
        <dbReference type="Proteomes" id="UP001056429"/>
    </source>
</evidence>
<feature type="transmembrane region" description="Helical" evidence="1">
    <location>
        <begin position="83"/>
        <end position="106"/>
    </location>
</feature>
<evidence type="ECO:0000256" key="1">
    <source>
        <dbReference type="SAM" id="Phobius"/>
    </source>
</evidence>
<protein>
    <submittedName>
        <fullName evidence="2">ABC-2 transporter permease</fullName>
    </submittedName>
</protein>
<dbReference type="EMBL" id="JAGSOJ010000006">
    <property type="protein sequence ID" value="MCM1992386.1"/>
    <property type="molecule type" value="Genomic_DNA"/>
</dbReference>
<dbReference type="RefSeq" id="WP_250861554.1">
    <property type="nucleotide sequence ID" value="NZ_JAGSOJ010000006.1"/>
</dbReference>
<feature type="transmembrane region" description="Helical" evidence="1">
    <location>
        <begin position="38"/>
        <end position="62"/>
    </location>
</feature>
<reference evidence="2" key="2">
    <citation type="submission" date="2021-04" db="EMBL/GenBank/DDBJ databases">
        <authorList>
            <person name="Dong X."/>
        </authorList>
    </citation>
    <scope>NUCLEOTIDE SEQUENCE</scope>
    <source>
        <strain evidence="2">ZWT</strain>
    </source>
</reference>
<feature type="transmembrane region" description="Helical" evidence="1">
    <location>
        <begin position="149"/>
        <end position="168"/>
    </location>
</feature>
<keyword evidence="3" id="KW-1185">Reference proteome</keyword>
<sequence length="209" mass="23433">MLSLLYKDFKLQKIGIKSLIIGLGILFIVGEQSNIENFLYLIGLPLLIYSYVITGITYDGYYKVEGVIVSLPITKDEIVLGKYINLIISMVLSGVLAIGIIFAASLKFDILFGEFFNLRKLFLSLGGAAFFVALLMPAYLKYGLIKGKLLTFIAMFVLFGINTFFSTFDELKLRIIESNYSMVIMIVLFIAGILVSYSVSLKVYKGREF</sequence>
<proteinExistence type="predicted"/>
<dbReference type="AlphaFoldDB" id="A0A9J6P6C2"/>
<keyword evidence="1" id="KW-0472">Membrane</keyword>
<reference evidence="2" key="1">
    <citation type="journal article" date="2021" name="mSystems">
        <title>Bacteria and Archaea Synergistically Convert Glycine Betaine to Biogenic Methane in the Formosa Cold Seep of the South China Sea.</title>
        <authorList>
            <person name="Li L."/>
            <person name="Zhang W."/>
            <person name="Zhang S."/>
            <person name="Song L."/>
            <person name="Sun Q."/>
            <person name="Zhang H."/>
            <person name="Xiang H."/>
            <person name="Dong X."/>
        </authorList>
    </citation>
    <scope>NUCLEOTIDE SEQUENCE</scope>
    <source>
        <strain evidence="2">ZWT</strain>
    </source>
</reference>
<dbReference type="PANTHER" id="PTHR41309">
    <property type="entry name" value="MEMBRANE PROTEIN-RELATED"/>
    <property type="match status" value="1"/>
</dbReference>
<comment type="caution">
    <text evidence="2">The sequence shown here is derived from an EMBL/GenBank/DDBJ whole genome shotgun (WGS) entry which is preliminary data.</text>
</comment>
<keyword evidence="1" id="KW-0812">Transmembrane</keyword>
<feature type="transmembrane region" description="Helical" evidence="1">
    <location>
        <begin position="14"/>
        <end position="32"/>
    </location>
</feature>
<keyword evidence="1" id="KW-1133">Transmembrane helix</keyword>
<dbReference type="Pfam" id="PF13346">
    <property type="entry name" value="ABC2_membrane_5"/>
    <property type="match status" value="1"/>
</dbReference>